<evidence type="ECO:0000313" key="2">
    <source>
        <dbReference type="Proteomes" id="UP000467700"/>
    </source>
</evidence>
<accession>A0A8S0VZL9</accession>
<protein>
    <submittedName>
        <fullName evidence="1">Uncharacterized protein</fullName>
    </submittedName>
</protein>
<organism evidence="1 2">
    <name type="scientific">Cyclocybe aegerita</name>
    <name type="common">Black poplar mushroom</name>
    <name type="synonym">Agrocybe aegerita</name>
    <dbReference type="NCBI Taxonomy" id="1973307"/>
    <lineage>
        <taxon>Eukaryota</taxon>
        <taxon>Fungi</taxon>
        <taxon>Dikarya</taxon>
        <taxon>Basidiomycota</taxon>
        <taxon>Agaricomycotina</taxon>
        <taxon>Agaricomycetes</taxon>
        <taxon>Agaricomycetidae</taxon>
        <taxon>Agaricales</taxon>
        <taxon>Agaricineae</taxon>
        <taxon>Bolbitiaceae</taxon>
        <taxon>Cyclocybe</taxon>
    </lineage>
</organism>
<dbReference type="Proteomes" id="UP000467700">
    <property type="component" value="Unassembled WGS sequence"/>
</dbReference>
<gene>
    <name evidence="1" type="ORF">AAE3_LOCUS11090</name>
</gene>
<comment type="caution">
    <text evidence="1">The sequence shown here is derived from an EMBL/GenBank/DDBJ whole genome shotgun (WGS) entry which is preliminary data.</text>
</comment>
<dbReference type="AlphaFoldDB" id="A0A8S0VZL9"/>
<name>A0A8S0VZL9_CYCAE</name>
<proteinExistence type="predicted"/>
<reference evidence="1 2" key="1">
    <citation type="submission" date="2020-01" db="EMBL/GenBank/DDBJ databases">
        <authorList>
            <person name="Gupta K D."/>
        </authorList>
    </citation>
    <scope>NUCLEOTIDE SEQUENCE [LARGE SCALE GENOMIC DNA]</scope>
</reference>
<sequence length="183" mass="20587">MRIERLLVSVITVQFEASSELHALHHGDSFYIRAVDGLPPSFKSLVQYRKLLSGGSDILARSGITPRQSSHSRFYLMPRFVRSRLLLALDRPSVAGVDTLCARRNMVRYYHPIIRWTCAPNCKLSNVFAFAYARPAEYSYSSVLLLGLELAHTSSTIRLDPFILGKLTNTIDVHLLLSPLLKG</sequence>
<dbReference type="EMBL" id="CACVBS010000071">
    <property type="protein sequence ID" value="CAA7268844.1"/>
    <property type="molecule type" value="Genomic_DNA"/>
</dbReference>
<keyword evidence="2" id="KW-1185">Reference proteome</keyword>
<evidence type="ECO:0000313" key="1">
    <source>
        <dbReference type="EMBL" id="CAA7268844.1"/>
    </source>
</evidence>